<dbReference type="GO" id="GO:0051959">
    <property type="term" value="F:dynein light intermediate chain binding"/>
    <property type="evidence" value="ECO:0007669"/>
    <property type="project" value="InterPro"/>
</dbReference>
<keyword evidence="3" id="KW-1185">Reference proteome</keyword>
<feature type="compositionally biased region" description="Low complexity" evidence="1">
    <location>
        <begin position="85"/>
        <end position="96"/>
    </location>
</feature>
<dbReference type="InterPro" id="IPR026983">
    <property type="entry name" value="DHC"/>
</dbReference>
<dbReference type="PANTHER" id="PTHR22878">
    <property type="entry name" value="DYNEIN HEAVY CHAIN 6, AXONEMAL-LIKE-RELATED"/>
    <property type="match status" value="1"/>
</dbReference>
<dbReference type="PANTHER" id="PTHR22878:SF68">
    <property type="entry name" value="DYNEIN HEAVY CHAIN 6, AXONEMAL-LIKE"/>
    <property type="match status" value="1"/>
</dbReference>
<dbReference type="GO" id="GO:0007018">
    <property type="term" value="P:microtubule-based movement"/>
    <property type="evidence" value="ECO:0007669"/>
    <property type="project" value="InterPro"/>
</dbReference>
<reference evidence="2" key="1">
    <citation type="submission" date="2023-08" db="EMBL/GenBank/DDBJ databases">
        <authorList>
            <person name="Chen Y."/>
            <person name="Shah S."/>
            <person name="Dougan E. K."/>
            <person name="Thang M."/>
            <person name="Chan C."/>
        </authorList>
    </citation>
    <scope>NUCLEOTIDE SEQUENCE</scope>
</reference>
<protein>
    <recommendedName>
        <fullName evidence="4">Dynein heavy chain</fullName>
    </recommendedName>
</protein>
<dbReference type="GO" id="GO:0045505">
    <property type="term" value="F:dynein intermediate chain binding"/>
    <property type="evidence" value="ECO:0007669"/>
    <property type="project" value="InterPro"/>
</dbReference>
<sequence>MDHWQPVTGNRPTSLPPLPRKLDRAAVVEYTRGLAPLCKPGVRRLKYFGQQQWTHRPDRHAVFTCGAEAEVKPGSERRIRSGVISRASSRPSPRQSVAEAPSVRSSQKASSKTLRAVKAAYQAESRAPSPVSEEGVEIGGQEAQERREMLQRQQLREMRTGDDAVSYFTRYGANTKVKLIHCILASGHSPTQEVSPYDLLVVPEDRIKRETGEYFTITASGVVHFMPGQLSECVSLSEWVHQCMMYRVLKSMSFFRLYLHRKAIAHWRQNARDAAFCRKRARLSRGCFFARPTLISPMLKVKALASEVGASTMVALPEQCTRLEDFEMATATSGEDGIRQELERRRESMVLALEELIATIRRSSDQLSKRKASMAATRSIAKEKLEAKERFRMEQIVHEDDAAARSCVRLADCLLQANLVASVTQTAEELLRRVEGGVGEHKRKMFAISVHLGQPGEVILEPSTERFLQVFRHLYEDLISVAEGVPCIASALSLASHAPSAAGRSLSEVLASHRPWSCCLEATEKKLTAQLREAQRLSLDTYEPYRKILNYKQAWNEASFAAQNHSLASLSQEVDLMNQFQEQLQRFRAQRHVGVLVIEGRELREELAAVRHMGNERSALL</sequence>
<name>A0AA36JMC5_9DINO</name>
<feature type="region of interest" description="Disordered" evidence="1">
    <location>
        <begin position="78"/>
        <end position="111"/>
    </location>
</feature>
<proteinExistence type="predicted"/>
<dbReference type="AlphaFoldDB" id="A0AA36JMC5"/>
<comment type="caution">
    <text evidence="2">The sequence shown here is derived from an EMBL/GenBank/DDBJ whole genome shotgun (WGS) entry which is preliminary data.</text>
</comment>
<dbReference type="GO" id="GO:0030286">
    <property type="term" value="C:dynein complex"/>
    <property type="evidence" value="ECO:0007669"/>
    <property type="project" value="InterPro"/>
</dbReference>
<dbReference type="Proteomes" id="UP001178507">
    <property type="component" value="Unassembled WGS sequence"/>
</dbReference>
<evidence type="ECO:0000313" key="3">
    <source>
        <dbReference type="Proteomes" id="UP001178507"/>
    </source>
</evidence>
<dbReference type="EMBL" id="CAUJNA010003683">
    <property type="protein sequence ID" value="CAJ1407664.1"/>
    <property type="molecule type" value="Genomic_DNA"/>
</dbReference>
<organism evidence="2 3">
    <name type="scientific">Effrenium voratum</name>
    <dbReference type="NCBI Taxonomy" id="2562239"/>
    <lineage>
        <taxon>Eukaryota</taxon>
        <taxon>Sar</taxon>
        <taxon>Alveolata</taxon>
        <taxon>Dinophyceae</taxon>
        <taxon>Suessiales</taxon>
        <taxon>Symbiodiniaceae</taxon>
        <taxon>Effrenium</taxon>
    </lineage>
</organism>
<evidence type="ECO:0000313" key="2">
    <source>
        <dbReference type="EMBL" id="CAJ1407664.1"/>
    </source>
</evidence>
<evidence type="ECO:0008006" key="4">
    <source>
        <dbReference type="Google" id="ProtNLM"/>
    </source>
</evidence>
<evidence type="ECO:0000256" key="1">
    <source>
        <dbReference type="SAM" id="MobiDB-lite"/>
    </source>
</evidence>
<accession>A0AA36JMC5</accession>
<gene>
    <name evidence="2" type="ORF">EVOR1521_LOCUS29305</name>
</gene>